<dbReference type="AlphaFoldDB" id="A0A0K8T9E8"/>
<evidence type="ECO:0000313" key="2">
    <source>
        <dbReference type="EMBL" id="JAG61996.1"/>
    </source>
</evidence>
<reference evidence="2" key="1">
    <citation type="submission" date="2014-09" db="EMBL/GenBank/DDBJ databases">
        <authorList>
            <person name="Magalhaes I.L.F."/>
            <person name="Oliveira U."/>
            <person name="Santos F.R."/>
            <person name="Vidigal T.H.D.A."/>
            <person name="Brescovit A.D."/>
            <person name="Santos A.J."/>
        </authorList>
    </citation>
    <scope>NUCLEOTIDE SEQUENCE</scope>
</reference>
<evidence type="ECO:0000256" key="1">
    <source>
        <dbReference type="SAM" id="MobiDB-lite"/>
    </source>
</evidence>
<feature type="non-terminal residue" evidence="2">
    <location>
        <position position="111"/>
    </location>
</feature>
<feature type="non-terminal residue" evidence="2">
    <location>
        <position position="1"/>
    </location>
</feature>
<accession>A0A0K8T9E8</accession>
<name>A0A0K8T9E8_LYGHE</name>
<organism evidence="2">
    <name type="scientific">Lygus hesperus</name>
    <name type="common">Western plant bug</name>
    <dbReference type="NCBI Taxonomy" id="30085"/>
    <lineage>
        <taxon>Eukaryota</taxon>
        <taxon>Metazoa</taxon>
        <taxon>Ecdysozoa</taxon>
        <taxon>Arthropoda</taxon>
        <taxon>Hexapoda</taxon>
        <taxon>Insecta</taxon>
        <taxon>Pterygota</taxon>
        <taxon>Neoptera</taxon>
        <taxon>Paraneoptera</taxon>
        <taxon>Hemiptera</taxon>
        <taxon>Heteroptera</taxon>
        <taxon>Panheteroptera</taxon>
        <taxon>Cimicomorpha</taxon>
        <taxon>Miridae</taxon>
        <taxon>Mirini</taxon>
        <taxon>Lygus</taxon>
    </lineage>
</organism>
<feature type="region of interest" description="Disordered" evidence="1">
    <location>
        <begin position="57"/>
        <end position="111"/>
    </location>
</feature>
<protein>
    <submittedName>
        <fullName evidence="2">Uncharacterized protein</fullName>
    </submittedName>
</protein>
<proteinExistence type="predicted"/>
<dbReference type="EMBL" id="GBRD01003825">
    <property type="protein sequence ID" value="JAG61996.1"/>
    <property type="molecule type" value="Transcribed_RNA"/>
</dbReference>
<sequence>GGSCKKKISIANTFLRAQFIRGLRDGWVREQLLQDSSIKDKNFDELLKKAIALEASRYESGQLSRPPDGPVDTHRIIKRAKPQQGNHCSRKRQSQTRNFSRQYSPHPHHRS</sequence>